<protein>
    <submittedName>
        <fullName evidence="4">Filamentation induced by cAMP protein Fic</fullName>
    </submittedName>
</protein>
<evidence type="ECO:0000313" key="5">
    <source>
        <dbReference type="Proteomes" id="UP000019184"/>
    </source>
</evidence>
<dbReference type="InterPro" id="IPR040198">
    <property type="entry name" value="Fido_containing"/>
</dbReference>
<evidence type="ECO:0000313" key="4">
    <source>
        <dbReference type="EMBL" id="CDH43183.1"/>
    </source>
</evidence>
<dbReference type="GO" id="GO:0005524">
    <property type="term" value="F:ATP binding"/>
    <property type="evidence" value="ECO:0007669"/>
    <property type="project" value="UniProtKB-KW"/>
</dbReference>
<dbReference type="PROSITE" id="PS51459">
    <property type="entry name" value="FIDO"/>
    <property type="match status" value="1"/>
</dbReference>
<accession>A0A7U7G7Q1</accession>
<sequence>MKTGSLRIAPEMLRLIAEIDEFKGAWRAMTALAPERLAVLKRVATIESIGSSTRIEGAKLSDREVEALLGRLEQQSFVSRDEEEVAGYAEVMDTLFESHSAIPLTENHVKQLHARLLRHARKDERHRGDYKKLANHVEAFGSQGESLGIIFATASPFDTPLRMQELLVSTREALADASLHPLVVIGMFVVEFLAIHPFQDGNGRLSRVLTTLLLLQSGYGYVPLSSLESVIEHNKDGYYLALRRTQGTLASDAPDWEPWLLFFLRSLKQQKDRLAAKIARDPRVEGLHPDALAILEQVRVSGRIATGEAEKLTGAPRPTVKVRLAELVKRGLLVRHGQGRGAWYGLPPQQGDVPSHF</sequence>
<dbReference type="PANTHER" id="PTHR13504">
    <property type="entry name" value="FIDO DOMAIN-CONTAINING PROTEIN DDB_G0283145"/>
    <property type="match status" value="1"/>
</dbReference>
<keyword evidence="5" id="KW-1185">Reference proteome</keyword>
<keyword evidence="2" id="KW-0067">ATP-binding</keyword>
<keyword evidence="2" id="KW-0547">Nucleotide-binding</keyword>
<dbReference type="Gene3D" id="1.10.3290.10">
    <property type="entry name" value="Fido-like domain"/>
    <property type="match status" value="1"/>
</dbReference>
<evidence type="ECO:0000259" key="3">
    <source>
        <dbReference type="PROSITE" id="PS51459"/>
    </source>
</evidence>
<organism evidence="4 5">
    <name type="scientific">Candidatus Contendobacter odensis Run_B_J11</name>
    <dbReference type="NCBI Taxonomy" id="1400861"/>
    <lineage>
        <taxon>Bacteria</taxon>
        <taxon>Pseudomonadati</taxon>
        <taxon>Pseudomonadota</taxon>
        <taxon>Gammaproteobacteria</taxon>
        <taxon>Candidatus Competibacteraceae</taxon>
        <taxon>Candidatus Contendibacter</taxon>
    </lineage>
</organism>
<dbReference type="Gene3D" id="1.10.10.10">
    <property type="entry name" value="Winged helix-like DNA-binding domain superfamily/Winged helix DNA-binding domain"/>
    <property type="match status" value="1"/>
</dbReference>
<feature type="active site" evidence="1">
    <location>
        <position position="196"/>
    </location>
</feature>
<feature type="binding site" evidence="2">
    <location>
        <begin position="200"/>
        <end position="207"/>
    </location>
    <ligand>
        <name>ATP</name>
        <dbReference type="ChEBI" id="CHEBI:30616"/>
    </ligand>
</feature>
<dbReference type="RefSeq" id="WP_034430169.1">
    <property type="nucleotide sequence ID" value="NZ_CBTK010000011.1"/>
</dbReference>
<dbReference type="SUPFAM" id="SSF140931">
    <property type="entry name" value="Fic-like"/>
    <property type="match status" value="1"/>
</dbReference>
<name>A0A7U7G7Q1_9GAMM</name>
<dbReference type="Pfam" id="PF02661">
    <property type="entry name" value="Fic"/>
    <property type="match status" value="1"/>
</dbReference>
<proteinExistence type="predicted"/>
<dbReference type="EMBL" id="CBTK010000011">
    <property type="protein sequence ID" value="CDH43183.1"/>
    <property type="molecule type" value="Genomic_DNA"/>
</dbReference>
<dbReference type="InterPro" id="IPR036390">
    <property type="entry name" value="WH_DNA-bd_sf"/>
</dbReference>
<reference evidence="4 5" key="1">
    <citation type="journal article" date="2014" name="ISME J.">
        <title>Candidatus Competibacter-lineage genomes retrieved from metagenomes reveal functional metabolic diversity.</title>
        <authorList>
            <person name="McIlroy S.J."/>
            <person name="Albertsen M."/>
            <person name="Andresen E.K."/>
            <person name="Saunders A.M."/>
            <person name="Kristiansen R."/>
            <person name="Stokholm-Bjerregaard M."/>
            <person name="Nielsen K.L."/>
            <person name="Nielsen P.H."/>
        </authorList>
    </citation>
    <scope>NUCLEOTIDE SEQUENCE [LARGE SCALE GENOMIC DNA]</scope>
    <source>
        <strain evidence="4 5">Run_B_J11</strain>
    </source>
</reference>
<dbReference type="InterPro" id="IPR003812">
    <property type="entry name" value="Fido"/>
</dbReference>
<dbReference type="InterPro" id="IPR036388">
    <property type="entry name" value="WH-like_DNA-bd_sf"/>
</dbReference>
<dbReference type="Proteomes" id="UP000019184">
    <property type="component" value="Unassembled WGS sequence"/>
</dbReference>
<dbReference type="AlphaFoldDB" id="A0A7U7G7Q1"/>
<evidence type="ECO:0000256" key="1">
    <source>
        <dbReference type="PIRSR" id="PIRSR640198-1"/>
    </source>
</evidence>
<dbReference type="PANTHER" id="PTHR13504:SF38">
    <property type="entry name" value="FIDO DOMAIN-CONTAINING PROTEIN"/>
    <property type="match status" value="1"/>
</dbReference>
<dbReference type="InterPro" id="IPR036597">
    <property type="entry name" value="Fido-like_dom_sf"/>
</dbReference>
<comment type="caution">
    <text evidence="4">The sequence shown here is derived from an EMBL/GenBank/DDBJ whole genome shotgun (WGS) entry which is preliminary data.</text>
</comment>
<gene>
    <name evidence="4" type="ORF">BN874_1080004</name>
</gene>
<dbReference type="SUPFAM" id="SSF46785">
    <property type="entry name" value="Winged helix' DNA-binding domain"/>
    <property type="match status" value="1"/>
</dbReference>
<feature type="domain" description="Fido" evidence="3">
    <location>
        <begin position="104"/>
        <end position="265"/>
    </location>
</feature>
<evidence type="ECO:0000256" key="2">
    <source>
        <dbReference type="PIRSR" id="PIRSR640198-2"/>
    </source>
</evidence>
<dbReference type="OrthoDB" id="9807853at2"/>